<dbReference type="Pfam" id="PF13424">
    <property type="entry name" value="TPR_12"/>
    <property type="match status" value="1"/>
</dbReference>
<sequence length="902" mass="102524">MIRGSLFAFFLFSSTFLAAQTAGLLPVPTKNTLDSLKRSNNLSDWIYTRIDYTQAHPRETLSFLMSSTTAAWRGPKSTEEMQAWLLLLSHQGYNQMYAGNILNSINCYEQAYNYWLDHNVSMDISDFVLKPWANNYTRLGDYEKAIFIQQKTLAFALKEHNAELAASTYNNLGISYRSIGDFKKALECIQWGKQKVKSTSPIAILLDNTLADIYYDKKELKDAEVVISSNIARQKNTIKDQETAYWLLSSYITAGNVQLALKNLPLSTRYYQLALKTNDQYYKGNRLREKANIITQLGKIKLKQQQGKAALSFFNQTLNTLGLLNSEGQVNPDKIFGDNRLQDVFYQRSLVYTLLGAEKEALQNIRWSLLAGDKIRFELADVKTKQRFQSETKQMAEQAIAIAFGLLEKTRQHHYAEVILNLMEQTKARTLLDDIRRNQQQLALQTKEPLFIQKQNLESAIAYQEKIALQDARDIRHAARNSADLKFKLEYVNKKIRERYPAMAWNADAELNTQTILKRLPAKAHFVEFFSGNSAIYAIEISNRQVKQVTRINQASAVKQGISDFVDTYYSHGPEAMMNNPEAFFKASYRCYQTLMGDFSFRKNEHLIIVPDEAMGKLSFEGLITDQSYQTSISKWPFLLKKQSIAYAFSIQTWINQSKRKHSSLSEKEKPDREKFAGLFITHQGNNKQAIPAVALEAASLKRLVSGEFLIDKEAGTKDFLRAFEQADVLHISTHSYLSGVRKEPTLAFNDDQVFLFELSALQNAPGLVVLSACRTADGMMAEGEGIISLSRGFAAIGTQGTIATLWNVNDDAAAKITAETYKNLLKGKEISNSLHEAKLTWLNSPQQSANQYLPYYWDALIFMGYDQSINLPKAGWPPHYYYIALIIAGLTAAFVFYRLKK</sequence>
<evidence type="ECO:0000256" key="2">
    <source>
        <dbReference type="SAM" id="SignalP"/>
    </source>
</evidence>
<dbReference type="InterPro" id="IPR019734">
    <property type="entry name" value="TPR_rpt"/>
</dbReference>
<dbReference type="SUPFAM" id="SSF48452">
    <property type="entry name" value="TPR-like"/>
    <property type="match status" value="2"/>
</dbReference>
<gene>
    <name evidence="4" type="ORF">SAMN05421820_106139</name>
</gene>
<keyword evidence="5" id="KW-1185">Reference proteome</keyword>
<protein>
    <submittedName>
        <fullName evidence="4">Tetratricopeptide repeat-containing protein</fullName>
    </submittedName>
</protein>
<accession>A0A1G9YL37</accession>
<keyword evidence="2" id="KW-0732">Signal</keyword>
<dbReference type="Pfam" id="PF12770">
    <property type="entry name" value="CHAT"/>
    <property type="match status" value="1"/>
</dbReference>
<reference evidence="5" key="1">
    <citation type="submission" date="2016-10" db="EMBL/GenBank/DDBJ databases">
        <authorList>
            <person name="Varghese N."/>
            <person name="Submissions S."/>
        </authorList>
    </citation>
    <scope>NUCLEOTIDE SEQUENCE [LARGE SCALE GENOMIC DNA]</scope>
    <source>
        <strain evidence="5">DSM 19110</strain>
    </source>
</reference>
<dbReference type="SMART" id="SM00028">
    <property type="entry name" value="TPR"/>
    <property type="match status" value="3"/>
</dbReference>
<dbReference type="AlphaFoldDB" id="A0A1G9YL37"/>
<evidence type="ECO:0000313" key="5">
    <source>
        <dbReference type="Proteomes" id="UP000183200"/>
    </source>
</evidence>
<keyword evidence="1" id="KW-1133">Transmembrane helix</keyword>
<dbReference type="InterPro" id="IPR011990">
    <property type="entry name" value="TPR-like_helical_dom_sf"/>
</dbReference>
<keyword evidence="1" id="KW-0812">Transmembrane</keyword>
<dbReference type="EMBL" id="FNGY01000006">
    <property type="protein sequence ID" value="SDN09166.1"/>
    <property type="molecule type" value="Genomic_DNA"/>
</dbReference>
<feature type="signal peptide" evidence="2">
    <location>
        <begin position="1"/>
        <end position="18"/>
    </location>
</feature>
<evidence type="ECO:0000313" key="4">
    <source>
        <dbReference type="EMBL" id="SDN09166.1"/>
    </source>
</evidence>
<evidence type="ECO:0000256" key="1">
    <source>
        <dbReference type="SAM" id="Phobius"/>
    </source>
</evidence>
<evidence type="ECO:0000259" key="3">
    <source>
        <dbReference type="Pfam" id="PF12770"/>
    </source>
</evidence>
<proteinExistence type="predicted"/>
<feature type="chain" id="PRO_5010343342" evidence="2">
    <location>
        <begin position="19"/>
        <end position="902"/>
    </location>
</feature>
<dbReference type="PANTHER" id="PTHR10098">
    <property type="entry name" value="RAPSYN-RELATED"/>
    <property type="match status" value="1"/>
</dbReference>
<organism evidence="4 5">
    <name type="scientific">Pedobacter steynii</name>
    <dbReference type="NCBI Taxonomy" id="430522"/>
    <lineage>
        <taxon>Bacteria</taxon>
        <taxon>Pseudomonadati</taxon>
        <taxon>Bacteroidota</taxon>
        <taxon>Sphingobacteriia</taxon>
        <taxon>Sphingobacteriales</taxon>
        <taxon>Sphingobacteriaceae</taxon>
        <taxon>Pedobacter</taxon>
    </lineage>
</organism>
<feature type="transmembrane region" description="Helical" evidence="1">
    <location>
        <begin position="881"/>
        <end position="900"/>
    </location>
</feature>
<feature type="domain" description="CHAT" evidence="3">
    <location>
        <begin position="602"/>
        <end position="865"/>
    </location>
</feature>
<name>A0A1G9YL37_9SPHI</name>
<dbReference type="PANTHER" id="PTHR10098:SF108">
    <property type="entry name" value="TETRATRICOPEPTIDE REPEAT PROTEIN 28"/>
    <property type="match status" value="1"/>
</dbReference>
<dbReference type="InterPro" id="IPR024983">
    <property type="entry name" value="CHAT_dom"/>
</dbReference>
<keyword evidence="1" id="KW-0472">Membrane</keyword>
<dbReference type="Proteomes" id="UP000183200">
    <property type="component" value="Unassembled WGS sequence"/>
</dbReference>
<dbReference type="Gene3D" id="1.25.40.10">
    <property type="entry name" value="Tetratricopeptide repeat domain"/>
    <property type="match status" value="2"/>
</dbReference>